<dbReference type="PANTHER" id="PTHR13070:SF0">
    <property type="entry name" value="TRNA-SPLICING ENDONUCLEASE SUBUNIT SEN34"/>
    <property type="match status" value="1"/>
</dbReference>
<dbReference type="InterPro" id="IPR006676">
    <property type="entry name" value="tRNA_splic"/>
</dbReference>
<dbReference type="GO" id="GO:0005730">
    <property type="term" value="C:nucleolus"/>
    <property type="evidence" value="ECO:0007669"/>
    <property type="project" value="UniProtKB-SubCell"/>
</dbReference>
<dbReference type="GO" id="GO:0000379">
    <property type="term" value="P:tRNA-type intron splice site recognition and cleavage"/>
    <property type="evidence" value="ECO:0007669"/>
    <property type="project" value="UniProtKB-UniRule"/>
</dbReference>
<comment type="similarity">
    <text evidence="2 10">Belongs to the tRNA-intron endonuclease family.</text>
</comment>
<comment type="subunit">
    <text evidence="8">tRNA splicing endonuclease is a heterotetramer composed of TSEN2, TSEN15, TSEN34/LENG5 and TSEN54. tRNA splicing endonuclease complex also contains proteins of the pre-mRNA 3'-end processing machinery such as CLP1, CPSF1, CPSF4 and CSTF2.</text>
</comment>
<dbReference type="InterPro" id="IPR036167">
    <property type="entry name" value="tRNA_intron_Endo_cat-like_sf"/>
</dbReference>
<keyword evidence="4" id="KW-0507">mRNA processing</keyword>
<keyword evidence="5 10" id="KW-0819">tRNA processing</keyword>
<evidence type="ECO:0000313" key="16">
    <source>
        <dbReference type="Proteomes" id="UP000264820"/>
    </source>
</evidence>
<evidence type="ECO:0000256" key="10">
    <source>
        <dbReference type="PIRNR" id="PIRNR017250"/>
    </source>
</evidence>
<evidence type="ECO:0000313" key="15">
    <source>
        <dbReference type="Ensembl" id="ENSHCOP00000000537.1"/>
    </source>
</evidence>
<name>A0A3Q2XAU9_HIPCM</name>
<evidence type="ECO:0000256" key="7">
    <source>
        <dbReference type="ARBA" id="ARBA00023242"/>
    </source>
</evidence>
<dbReference type="Pfam" id="PF26577">
    <property type="entry name" value="TSEN34_N"/>
    <property type="match status" value="1"/>
</dbReference>
<dbReference type="GO" id="GO:0000213">
    <property type="term" value="F:tRNA-intron lyase activity"/>
    <property type="evidence" value="ECO:0007669"/>
    <property type="project" value="UniProtKB-UniRule"/>
</dbReference>
<keyword evidence="7 10" id="KW-0539">Nucleus</keyword>
<evidence type="ECO:0000256" key="6">
    <source>
        <dbReference type="ARBA" id="ARBA00023239"/>
    </source>
</evidence>
<dbReference type="SUPFAM" id="SSF53032">
    <property type="entry name" value="tRNA-intron endonuclease catalytic domain-like"/>
    <property type="match status" value="1"/>
</dbReference>
<dbReference type="NCBIfam" id="TIGR00324">
    <property type="entry name" value="endA"/>
    <property type="match status" value="1"/>
</dbReference>
<protein>
    <recommendedName>
        <fullName evidence="9 10">tRNA-splicing endonuclease subunit Sen34</fullName>
        <ecNumber evidence="3 10">4.6.1.16</ecNumber>
    </recommendedName>
</protein>
<comment type="subcellular location">
    <subcellularLocation>
        <location evidence="1">Nucleus</location>
        <location evidence="1">Nucleolus</location>
    </subcellularLocation>
</comment>
<dbReference type="CDD" id="cd22363">
    <property type="entry name" value="tRNA-intron_lyase_C"/>
    <property type="match status" value="1"/>
</dbReference>
<evidence type="ECO:0000256" key="3">
    <source>
        <dbReference type="ARBA" id="ARBA00012573"/>
    </source>
</evidence>
<keyword evidence="16" id="KW-1185">Reference proteome</keyword>
<reference evidence="15" key="2">
    <citation type="submission" date="2025-09" db="UniProtKB">
        <authorList>
            <consortium name="Ensembl"/>
        </authorList>
    </citation>
    <scope>IDENTIFICATION</scope>
</reference>
<dbReference type="Proteomes" id="UP000264820">
    <property type="component" value="Unplaced"/>
</dbReference>
<sequence>VGGPWLPGDPHLLSPPPACNNGGGSSPWRGPRKSEPTMHISQCDSAPLLWHTDEVAAARSLGLVGALLGSLPRTPRQNVRLGRPLLLLPEEERFLGDCGALTAISQSDVGVREHARQVALYEETLERSYQEQQVLALQDRKAAVLRVDCEEDKRRRLETLERHFSFQRSALMVQLNTARVGPAHLSAGPASCAIRTPAADAKYQVFLDLRRRGFYLTSAGKFGGDFLVYPGDPLRFHAHFICVCVRADERVPLSDLLAAARLGSNVKKTLVLCSPHCHGGGVTYSSLQWSGMI</sequence>
<dbReference type="InterPro" id="IPR016690">
    <property type="entry name" value="TSEN34"/>
</dbReference>
<evidence type="ECO:0000256" key="1">
    <source>
        <dbReference type="ARBA" id="ARBA00004604"/>
    </source>
</evidence>
<dbReference type="AlphaFoldDB" id="A0A3Q2XAU9"/>
<organism evidence="15 16">
    <name type="scientific">Hippocampus comes</name>
    <name type="common">Tiger tail seahorse</name>
    <dbReference type="NCBI Taxonomy" id="109280"/>
    <lineage>
        <taxon>Eukaryota</taxon>
        <taxon>Metazoa</taxon>
        <taxon>Chordata</taxon>
        <taxon>Craniata</taxon>
        <taxon>Vertebrata</taxon>
        <taxon>Euteleostomi</taxon>
        <taxon>Actinopterygii</taxon>
        <taxon>Neopterygii</taxon>
        <taxon>Teleostei</taxon>
        <taxon>Neoteleostei</taxon>
        <taxon>Acanthomorphata</taxon>
        <taxon>Syngnathiaria</taxon>
        <taxon>Syngnathiformes</taxon>
        <taxon>Syngnathoidei</taxon>
        <taxon>Syngnathidae</taxon>
        <taxon>Hippocampus</taxon>
    </lineage>
</organism>
<dbReference type="InterPro" id="IPR011856">
    <property type="entry name" value="tRNA_endonuc-like_dom_sf"/>
</dbReference>
<dbReference type="GO" id="GO:0003676">
    <property type="term" value="F:nucleic acid binding"/>
    <property type="evidence" value="ECO:0007669"/>
    <property type="project" value="InterPro"/>
</dbReference>
<evidence type="ECO:0000256" key="9">
    <source>
        <dbReference type="ARBA" id="ARBA00070870"/>
    </source>
</evidence>
<feature type="active site" evidence="11">
    <location>
        <position position="229"/>
    </location>
</feature>
<dbReference type="STRING" id="109280.ENSHCOP00000000537"/>
<dbReference type="PANTHER" id="PTHR13070">
    <property type="entry name" value="TRNA-SPLICING ENDONUCLEASE SUBUNIT SEN34-RELATED"/>
    <property type="match status" value="1"/>
</dbReference>
<dbReference type="GeneTree" id="ENSGT00390000003912"/>
<evidence type="ECO:0000256" key="8">
    <source>
        <dbReference type="ARBA" id="ARBA00064779"/>
    </source>
</evidence>
<evidence type="ECO:0000256" key="2">
    <source>
        <dbReference type="ARBA" id="ARBA00008078"/>
    </source>
</evidence>
<evidence type="ECO:0000256" key="5">
    <source>
        <dbReference type="ARBA" id="ARBA00022694"/>
    </source>
</evidence>
<evidence type="ECO:0000259" key="14">
    <source>
        <dbReference type="Pfam" id="PF26577"/>
    </source>
</evidence>
<accession>A0A3Q2XAU9</accession>
<comment type="function">
    <text evidence="10">Constitutes one of the two catalytic subunit of the tRNA-splicing endonuclease complex, a complex responsible for identification and cleavage of the splice sites in pre-tRNA. It cleaves pre-tRNA at the 5'- and 3'-splice sites to release the intron. The products are an intron and two tRNA half-molecules bearing 2',3'-cyclic phosphate and 5'-OH termini. There are no conserved sequences at the splice sites, but the intron is invariably located at the same site in the gene, placing the splice sites an invariant distance from the constant structural features of the tRNA body.</text>
</comment>
<evidence type="ECO:0000256" key="4">
    <source>
        <dbReference type="ARBA" id="ARBA00022664"/>
    </source>
</evidence>
<keyword evidence="6 10" id="KW-0456">Lyase</keyword>
<dbReference type="EC" id="4.6.1.16" evidence="3 10"/>
<proteinExistence type="inferred from homology"/>
<feature type="domain" description="tRNA intron endonuclease catalytic" evidence="13">
    <location>
        <begin position="201"/>
        <end position="279"/>
    </location>
</feature>
<feature type="domain" description="TSEN34 N-terminal" evidence="14">
    <location>
        <begin position="39"/>
        <end position="104"/>
    </location>
</feature>
<dbReference type="FunFam" id="3.40.1350.10:FF:000002">
    <property type="entry name" value="tRNA-splicing endonuclease subunit Sen34"/>
    <property type="match status" value="1"/>
</dbReference>
<feature type="region of interest" description="Disordered" evidence="12">
    <location>
        <begin position="1"/>
        <end position="37"/>
    </location>
</feature>
<dbReference type="Gene3D" id="3.40.1350.10">
    <property type="match status" value="1"/>
</dbReference>
<dbReference type="GO" id="GO:0006397">
    <property type="term" value="P:mRNA processing"/>
    <property type="evidence" value="ECO:0007669"/>
    <property type="project" value="UniProtKB-KW"/>
</dbReference>
<evidence type="ECO:0000259" key="13">
    <source>
        <dbReference type="Pfam" id="PF01974"/>
    </source>
</evidence>
<dbReference type="InterPro" id="IPR059049">
    <property type="entry name" value="TSEN34_N"/>
</dbReference>
<dbReference type="Ensembl" id="ENSHCOT00000013617.1">
    <property type="protein sequence ID" value="ENSHCOP00000000537.1"/>
    <property type="gene ID" value="ENSHCOG00000001368.1"/>
</dbReference>
<feature type="active site" evidence="11">
    <location>
        <position position="237"/>
    </location>
</feature>
<dbReference type="InterPro" id="IPR006677">
    <property type="entry name" value="tRNA_intron_Endonuc_cat-like"/>
</dbReference>
<reference evidence="15" key="1">
    <citation type="submission" date="2025-08" db="UniProtKB">
        <authorList>
            <consortium name="Ensembl"/>
        </authorList>
    </citation>
    <scope>IDENTIFICATION</scope>
</reference>
<dbReference type="Pfam" id="PF01974">
    <property type="entry name" value="tRNA_int_endo"/>
    <property type="match status" value="1"/>
</dbReference>
<evidence type="ECO:0000256" key="12">
    <source>
        <dbReference type="SAM" id="MobiDB-lite"/>
    </source>
</evidence>
<dbReference type="GO" id="GO:0000214">
    <property type="term" value="C:tRNA-intron endonuclease complex"/>
    <property type="evidence" value="ECO:0007669"/>
    <property type="project" value="UniProtKB-UniRule"/>
</dbReference>
<feature type="active site" evidence="11">
    <location>
        <position position="268"/>
    </location>
</feature>
<dbReference type="PIRSF" id="PIRSF017250">
    <property type="entry name" value="tRNA_splic_SEN34"/>
    <property type="match status" value="1"/>
</dbReference>
<evidence type="ECO:0000256" key="11">
    <source>
        <dbReference type="PIRSR" id="PIRSR017250-50"/>
    </source>
</evidence>